<comment type="caution">
    <text evidence="8">The sequence shown here is derived from an EMBL/GenBank/DDBJ whole genome shotgun (WGS) entry which is preliminary data.</text>
</comment>
<sequence>MGFHLLAVMSLRHPKIILLLWAVFLAFFGSFASRLPGVLQDHGLSPTGASEQVKRILAADFHIPEEPVILVFEKRASVSPEVFRRFIERTMQQLQAAEGVSQAWSPLDGAGRMRGNYAYALLSSDIGIGDRASVLEDLRSRLPVDRDMAVGITGKAAVQADVNQASEHDMRQAEAIGIPAAFIILLLAFGGIAAAVIPVMVGLTVVAGSMGIMYMAGTQIGLSNFVLNVIPMVGLALSIDFALMLVSRFREELTSGAVVEQAMITTMKSAGRAILYSALSVFFGLLGILFIPLPIFTTVAIGAMTVLVVSALAALT</sequence>
<feature type="transmembrane region" description="Helical" evidence="6">
    <location>
        <begin position="298"/>
        <end position="315"/>
    </location>
</feature>
<dbReference type="PROSITE" id="PS50156">
    <property type="entry name" value="SSD"/>
    <property type="match status" value="1"/>
</dbReference>
<dbReference type="Proteomes" id="UP001519887">
    <property type="component" value="Unassembled WGS sequence"/>
</dbReference>
<evidence type="ECO:0000256" key="1">
    <source>
        <dbReference type="ARBA" id="ARBA00004651"/>
    </source>
</evidence>
<reference evidence="8 9" key="1">
    <citation type="submission" date="2021-07" db="EMBL/GenBank/DDBJ databases">
        <title>Paenibacillus radiodurans sp. nov., isolated from the southeastern edge of Tengger Desert.</title>
        <authorList>
            <person name="Zhang G."/>
        </authorList>
    </citation>
    <scope>NUCLEOTIDE SEQUENCE [LARGE SCALE GENOMIC DNA]</scope>
    <source>
        <strain evidence="8 9">CCM 7311</strain>
    </source>
</reference>
<evidence type="ECO:0000313" key="9">
    <source>
        <dbReference type="Proteomes" id="UP001519887"/>
    </source>
</evidence>
<evidence type="ECO:0000256" key="5">
    <source>
        <dbReference type="ARBA" id="ARBA00023136"/>
    </source>
</evidence>
<dbReference type="EMBL" id="JAHZIK010001939">
    <property type="protein sequence ID" value="MBW7459967.1"/>
    <property type="molecule type" value="Genomic_DNA"/>
</dbReference>
<dbReference type="SUPFAM" id="SSF82866">
    <property type="entry name" value="Multidrug efflux transporter AcrB transmembrane domain"/>
    <property type="match status" value="1"/>
</dbReference>
<accession>A0ABS7CGC0</accession>
<keyword evidence="3 6" id="KW-0812">Transmembrane</keyword>
<dbReference type="InterPro" id="IPR050545">
    <property type="entry name" value="Mycobact_MmpL"/>
</dbReference>
<comment type="subcellular location">
    <subcellularLocation>
        <location evidence="1">Cell membrane</location>
        <topology evidence="1">Multi-pass membrane protein</topology>
    </subcellularLocation>
</comment>
<proteinExistence type="predicted"/>
<keyword evidence="9" id="KW-1185">Reference proteome</keyword>
<name>A0ABS7CGC0_9BACL</name>
<dbReference type="PANTHER" id="PTHR33406">
    <property type="entry name" value="MEMBRANE PROTEIN MJ1562-RELATED"/>
    <property type="match status" value="1"/>
</dbReference>
<feature type="transmembrane region" description="Helical" evidence="6">
    <location>
        <begin position="180"/>
        <end position="213"/>
    </location>
</feature>
<keyword evidence="5 6" id="KW-0472">Membrane</keyword>
<dbReference type="Pfam" id="PF03176">
    <property type="entry name" value="MMPL"/>
    <property type="match status" value="1"/>
</dbReference>
<dbReference type="PANTHER" id="PTHR33406:SF13">
    <property type="entry name" value="MEMBRANE PROTEIN YDFJ"/>
    <property type="match status" value="1"/>
</dbReference>
<evidence type="ECO:0000259" key="7">
    <source>
        <dbReference type="PROSITE" id="PS50156"/>
    </source>
</evidence>
<gene>
    <name evidence="8" type="ORF">K0U00_38495</name>
</gene>
<keyword evidence="4 6" id="KW-1133">Transmembrane helix</keyword>
<evidence type="ECO:0000256" key="2">
    <source>
        <dbReference type="ARBA" id="ARBA00022475"/>
    </source>
</evidence>
<feature type="transmembrane region" description="Helical" evidence="6">
    <location>
        <begin position="225"/>
        <end position="246"/>
    </location>
</feature>
<evidence type="ECO:0000256" key="3">
    <source>
        <dbReference type="ARBA" id="ARBA00022692"/>
    </source>
</evidence>
<dbReference type="InterPro" id="IPR000731">
    <property type="entry name" value="SSD"/>
</dbReference>
<evidence type="ECO:0000256" key="4">
    <source>
        <dbReference type="ARBA" id="ARBA00022989"/>
    </source>
</evidence>
<organism evidence="8 9">
    <name type="scientific">Paenibacillus sepulcri</name>
    <dbReference type="NCBI Taxonomy" id="359917"/>
    <lineage>
        <taxon>Bacteria</taxon>
        <taxon>Bacillati</taxon>
        <taxon>Bacillota</taxon>
        <taxon>Bacilli</taxon>
        <taxon>Bacillales</taxon>
        <taxon>Paenibacillaceae</taxon>
        <taxon>Paenibacillus</taxon>
    </lineage>
</organism>
<keyword evidence="2" id="KW-1003">Cell membrane</keyword>
<feature type="transmembrane region" description="Helical" evidence="6">
    <location>
        <begin position="273"/>
        <end position="291"/>
    </location>
</feature>
<evidence type="ECO:0000256" key="6">
    <source>
        <dbReference type="SAM" id="Phobius"/>
    </source>
</evidence>
<dbReference type="Gene3D" id="1.20.1640.10">
    <property type="entry name" value="Multidrug efflux transporter AcrB transmembrane domain"/>
    <property type="match status" value="1"/>
</dbReference>
<protein>
    <submittedName>
        <fullName evidence="8">MMPL family transporter</fullName>
    </submittedName>
</protein>
<feature type="non-terminal residue" evidence="8">
    <location>
        <position position="316"/>
    </location>
</feature>
<evidence type="ECO:0000313" key="8">
    <source>
        <dbReference type="EMBL" id="MBW7459967.1"/>
    </source>
</evidence>
<feature type="domain" description="SSD" evidence="7">
    <location>
        <begin position="195"/>
        <end position="316"/>
    </location>
</feature>
<dbReference type="InterPro" id="IPR004869">
    <property type="entry name" value="MMPL_dom"/>
</dbReference>